<dbReference type="SUPFAM" id="SSF54695">
    <property type="entry name" value="POZ domain"/>
    <property type="match status" value="1"/>
</dbReference>
<dbReference type="Gramene" id="PNW76655">
    <property type="protein sequence ID" value="PNW76655"/>
    <property type="gene ID" value="CHLRE_11g467775v5"/>
</dbReference>
<accession>A0A2K3D7Z9</accession>
<proteinExistence type="predicted"/>
<evidence type="ECO:0000313" key="2">
    <source>
        <dbReference type="EMBL" id="PNW76655.1"/>
    </source>
</evidence>
<feature type="compositionally biased region" description="Low complexity" evidence="1">
    <location>
        <begin position="10"/>
        <end position="31"/>
    </location>
</feature>
<dbReference type="AlphaFoldDB" id="A0A2K3D7Z9"/>
<dbReference type="InParanoid" id="A0A2K3D7Z9"/>
<evidence type="ECO:0000313" key="3">
    <source>
        <dbReference type="Proteomes" id="UP000006906"/>
    </source>
</evidence>
<dbReference type="OrthoDB" id="559096at2759"/>
<dbReference type="Proteomes" id="UP000006906">
    <property type="component" value="Chromosome 11"/>
</dbReference>
<name>A0A2K3D7Z9_CHLRE</name>
<reference evidence="2 3" key="1">
    <citation type="journal article" date="2007" name="Science">
        <title>The Chlamydomonas genome reveals the evolution of key animal and plant functions.</title>
        <authorList>
            <person name="Merchant S.S."/>
            <person name="Prochnik S.E."/>
            <person name="Vallon O."/>
            <person name="Harris E.H."/>
            <person name="Karpowicz S.J."/>
            <person name="Witman G.B."/>
            <person name="Terry A."/>
            <person name="Salamov A."/>
            <person name="Fritz-Laylin L.K."/>
            <person name="Marechal-Drouard L."/>
            <person name="Marshall W.F."/>
            <person name="Qu L.H."/>
            <person name="Nelson D.R."/>
            <person name="Sanderfoot A.A."/>
            <person name="Spalding M.H."/>
            <person name="Kapitonov V.V."/>
            <person name="Ren Q."/>
            <person name="Ferris P."/>
            <person name="Lindquist E."/>
            <person name="Shapiro H."/>
            <person name="Lucas S.M."/>
            <person name="Grimwood J."/>
            <person name="Schmutz J."/>
            <person name="Cardol P."/>
            <person name="Cerutti H."/>
            <person name="Chanfreau G."/>
            <person name="Chen C.L."/>
            <person name="Cognat V."/>
            <person name="Croft M.T."/>
            <person name="Dent R."/>
            <person name="Dutcher S."/>
            <person name="Fernandez E."/>
            <person name="Fukuzawa H."/>
            <person name="Gonzalez-Ballester D."/>
            <person name="Gonzalez-Halphen D."/>
            <person name="Hallmann A."/>
            <person name="Hanikenne M."/>
            <person name="Hippler M."/>
            <person name="Inwood W."/>
            <person name="Jabbari K."/>
            <person name="Kalanon M."/>
            <person name="Kuras R."/>
            <person name="Lefebvre P.A."/>
            <person name="Lemaire S.D."/>
            <person name="Lobanov A.V."/>
            <person name="Lohr M."/>
            <person name="Manuell A."/>
            <person name="Meier I."/>
            <person name="Mets L."/>
            <person name="Mittag M."/>
            <person name="Mittelmeier T."/>
            <person name="Moroney J.V."/>
            <person name="Moseley J."/>
            <person name="Napoli C."/>
            <person name="Nedelcu A.M."/>
            <person name="Niyogi K."/>
            <person name="Novoselov S.V."/>
            <person name="Paulsen I.T."/>
            <person name="Pazour G."/>
            <person name="Purton S."/>
            <person name="Ral J.P."/>
            <person name="Riano-Pachon D.M."/>
            <person name="Riekhof W."/>
            <person name="Rymarquis L."/>
            <person name="Schroda M."/>
            <person name="Stern D."/>
            <person name="Umen J."/>
            <person name="Willows R."/>
            <person name="Wilson N."/>
            <person name="Zimmer S.L."/>
            <person name="Allmer J."/>
            <person name="Balk J."/>
            <person name="Bisova K."/>
            <person name="Chen C.J."/>
            <person name="Elias M."/>
            <person name="Gendler K."/>
            <person name="Hauser C."/>
            <person name="Lamb M.R."/>
            <person name="Ledford H."/>
            <person name="Long J.C."/>
            <person name="Minagawa J."/>
            <person name="Page M.D."/>
            <person name="Pan J."/>
            <person name="Pootakham W."/>
            <person name="Roje S."/>
            <person name="Rose A."/>
            <person name="Stahlberg E."/>
            <person name="Terauchi A.M."/>
            <person name="Yang P."/>
            <person name="Ball S."/>
            <person name="Bowler C."/>
            <person name="Dieckmann C.L."/>
            <person name="Gladyshev V.N."/>
            <person name="Green P."/>
            <person name="Jorgensen R."/>
            <person name="Mayfield S."/>
            <person name="Mueller-Roeber B."/>
            <person name="Rajamani S."/>
            <person name="Sayre R.T."/>
            <person name="Brokstein P."/>
            <person name="Dubchak I."/>
            <person name="Goodstein D."/>
            <person name="Hornick L."/>
            <person name="Huang Y.W."/>
            <person name="Jhaveri J."/>
            <person name="Luo Y."/>
            <person name="Martinez D."/>
            <person name="Ngau W.C."/>
            <person name="Otillar B."/>
            <person name="Poliakov A."/>
            <person name="Porter A."/>
            <person name="Szajkowski L."/>
            <person name="Werner G."/>
            <person name="Zhou K."/>
            <person name="Grigoriev I.V."/>
            <person name="Rokhsar D.S."/>
            <person name="Grossman A.R."/>
        </authorList>
    </citation>
    <scope>NUCLEOTIDE SEQUENCE [LARGE SCALE GENOMIC DNA]</scope>
    <source>
        <strain evidence="3">CC-503</strain>
    </source>
</reference>
<dbReference type="EMBL" id="CM008972">
    <property type="protein sequence ID" value="PNW76655.1"/>
    <property type="molecule type" value="Genomic_DNA"/>
</dbReference>
<evidence type="ECO:0008006" key="4">
    <source>
        <dbReference type="Google" id="ProtNLM"/>
    </source>
</evidence>
<organism evidence="2 3">
    <name type="scientific">Chlamydomonas reinhardtii</name>
    <name type="common">Chlamydomonas smithii</name>
    <dbReference type="NCBI Taxonomy" id="3055"/>
    <lineage>
        <taxon>Eukaryota</taxon>
        <taxon>Viridiplantae</taxon>
        <taxon>Chlorophyta</taxon>
        <taxon>core chlorophytes</taxon>
        <taxon>Chlorophyceae</taxon>
        <taxon>CS clade</taxon>
        <taxon>Chlamydomonadales</taxon>
        <taxon>Chlamydomonadaceae</taxon>
        <taxon>Chlamydomonas</taxon>
    </lineage>
</organism>
<dbReference type="GeneID" id="66055270"/>
<dbReference type="InterPro" id="IPR011333">
    <property type="entry name" value="SKP1/BTB/POZ_sf"/>
</dbReference>
<evidence type="ECO:0000256" key="1">
    <source>
        <dbReference type="SAM" id="MobiDB-lite"/>
    </source>
</evidence>
<dbReference type="Gene3D" id="3.30.710.10">
    <property type="entry name" value="Potassium Channel Kv1.1, Chain A"/>
    <property type="match status" value="1"/>
</dbReference>
<dbReference type="RefSeq" id="XP_042919524.1">
    <property type="nucleotide sequence ID" value="XM_043067528.1"/>
</dbReference>
<protein>
    <recommendedName>
        <fullName evidence="4">BTB domain-containing protein</fullName>
    </recommendedName>
</protein>
<keyword evidence="3" id="KW-1185">Reference proteome</keyword>
<gene>
    <name evidence="2" type="ORF">CHLRE_11g467775v5</name>
</gene>
<sequence>MGGGTGGRAAPGAGVRGQQPPPAAAGTAVPVAPAPAPHYRRTAAPRPPVGCSSNASQQASGASSQPPERLQQQQAQQQQQTAAGSSSSARVATGSGLVELRFVSSSPATAESEASSAQPQTGGKALFADRVLLWHASPSFARCIDEAMVKGSGGASKQIVIPMPASEEAAVWEPVLRLLRQEDLLPVTWANLPDLLRVAHAYDMAAVRSACVVFISLHVSQVSLRDAPLESAQNVLHLASLANRYLHMEIVLPTSGSGGGGGTGVSSSSKGGASAAFRASSTASAAAGTHCVGLEPQLLPLVACIPAAMQTALAPLQITSYYSSSPNHWLPVVDRLAEISRHREYNAIVTESVRAALLAALLAGVKGETPFIINR</sequence>
<dbReference type="KEGG" id="cre:CHLRE_11g467775v5"/>
<feature type="region of interest" description="Disordered" evidence="1">
    <location>
        <begin position="1"/>
        <end position="90"/>
    </location>
</feature>
<feature type="compositionally biased region" description="Low complexity" evidence="1">
    <location>
        <begin position="52"/>
        <end position="89"/>
    </location>
</feature>